<keyword evidence="4" id="KW-0808">Transferase</keyword>
<dbReference type="PANTHER" id="PTHR45977:SF11">
    <property type="entry name" value="E3 UBIQUITIN PROTEIN LIGASE RIE1"/>
    <property type="match status" value="1"/>
</dbReference>
<evidence type="ECO:0000256" key="5">
    <source>
        <dbReference type="ARBA" id="ARBA00022692"/>
    </source>
</evidence>
<evidence type="ECO:0000256" key="7">
    <source>
        <dbReference type="ARBA" id="ARBA00022771"/>
    </source>
</evidence>
<dbReference type="GO" id="GO:0016567">
    <property type="term" value="P:protein ubiquitination"/>
    <property type="evidence" value="ECO:0007669"/>
    <property type="project" value="TreeGrafter"/>
</dbReference>
<evidence type="ECO:0000256" key="10">
    <source>
        <dbReference type="ARBA" id="ARBA00022989"/>
    </source>
</evidence>
<dbReference type="GO" id="GO:0061630">
    <property type="term" value="F:ubiquitin protein ligase activity"/>
    <property type="evidence" value="ECO:0007669"/>
    <property type="project" value="UniProtKB-EC"/>
</dbReference>
<accession>A0A6A3CXV5</accession>
<keyword evidence="9" id="KW-0862">Zinc</keyword>
<sequence>MSSTYFAERTATVEADTTSSVPHAPLLTSLLPDAAPAVQPPTLPLLRQHEDSVLVGETAEHVLEEERVDLEPVVALDMLWNAAFVAVSVVTLITTLGEKPNTPIRTWICGYALQSLVHVVLVWLGCRRRNTSTTSAIDEERGVAAAEDVGDREEDAAADDDEIESSLFYSYQPSVTKRCESANMMASFLWWMIGLYWVVSGGEICLQNAPRLFWLAVVFLAFDVFFGIVCVVLTCLIGIALCCFLPCIIAILYASAKKEGAAEADIDFLLKYRFKINNYENVSTEAGKMVPMSGGYSANEHLLLPDDAVSYNFIMDFHFCCCFDSSIFLKLSFFNTNVWQIFGYISLYPVKGLRRTHKHFRIFNTWGILENKKKHLRKKDLEHQAFLEKFRLVNIRFKSMVN</sequence>
<feature type="transmembrane region" description="Helical" evidence="12">
    <location>
        <begin position="213"/>
        <end position="241"/>
    </location>
</feature>
<feature type="transmembrane region" description="Helical" evidence="12">
    <location>
        <begin position="78"/>
        <end position="96"/>
    </location>
</feature>
<keyword evidence="8" id="KW-0833">Ubl conjugation pathway</keyword>
<dbReference type="PANTHER" id="PTHR45977">
    <property type="entry name" value="TARGET OF ERK KINASE MPK-1"/>
    <property type="match status" value="1"/>
</dbReference>
<keyword evidence="6" id="KW-0479">Metal-binding</keyword>
<dbReference type="GO" id="GO:0016020">
    <property type="term" value="C:membrane"/>
    <property type="evidence" value="ECO:0007669"/>
    <property type="project" value="UniProtKB-SubCell"/>
</dbReference>
<keyword evidence="11 12" id="KW-0472">Membrane</keyword>
<evidence type="ECO:0000256" key="4">
    <source>
        <dbReference type="ARBA" id="ARBA00022679"/>
    </source>
</evidence>
<keyword evidence="10 12" id="KW-1133">Transmembrane helix</keyword>
<keyword evidence="7" id="KW-0863">Zinc-finger</keyword>
<evidence type="ECO:0000256" key="2">
    <source>
        <dbReference type="ARBA" id="ARBA00004141"/>
    </source>
</evidence>
<keyword evidence="14" id="KW-1185">Reference proteome</keyword>
<comment type="caution">
    <text evidence="13">The sequence shown here is derived from an EMBL/GenBank/DDBJ whole genome shotgun (WGS) entry which is preliminary data.</text>
</comment>
<dbReference type="GO" id="GO:0006511">
    <property type="term" value="P:ubiquitin-dependent protein catabolic process"/>
    <property type="evidence" value="ECO:0007669"/>
    <property type="project" value="TreeGrafter"/>
</dbReference>
<name>A0A6A3CXV5_HIBSY</name>
<gene>
    <name evidence="13" type="ORF">F3Y22_tig00002237pilonHSYRG00120</name>
</gene>
<feature type="transmembrane region" description="Helical" evidence="12">
    <location>
        <begin position="188"/>
        <end position="206"/>
    </location>
</feature>
<protein>
    <recommendedName>
        <fullName evidence="3">RING-type E3 ubiquitin transferase</fullName>
        <ecNumber evidence="3">2.3.2.27</ecNumber>
    </recommendedName>
</protein>
<evidence type="ECO:0000313" key="14">
    <source>
        <dbReference type="Proteomes" id="UP000436088"/>
    </source>
</evidence>
<comment type="subcellular location">
    <subcellularLocation>
        <location evidence="2">Membrane</location>
        <topology evidence="2">Multi-pass membrane protein</topology>
    </subcellularLocation>
</comment>
<dbReference type="Proteomes" id="UP000436088">
    <property type="component" value="Unassembled WGS sequence"/>
</dbReference>
<dbReference type="GO" id="GO:0008270">
    <property type="term" value="F:zinc ion binding"/>
    <property type="evidence" value="ECO:0007669"/>
    <property type="project" value="UniProtKB-KW"/>
</dbReference>
<dbReference type="EMBL" id="VEPZ02000167">
    <property type="protein sequence ID" value="KAE8732061.1"/>
    <property type="molecule type" value="Genomic_DNA"/>
</dbReference>
<dbReference type="GO" id="GO:0000325">
    <property type="term" value="C:plant-type vacuole"/>
    <property type="evidence" value="ECO:0007669"/>
    <property type="project" value="TreeGrafter"/>
</dbReference>
<dbReference type="AlphaFoldDB" id="A0A6A3CXV5"/>
<proteinExistence type="predicted"/>
<evidence type="ECO:0000256" key="9">
    <source>
        <dbReference type="ARBA" id="ARBA00022833"/>
    </source>
</evidence>
<reference evidence="13" key="1">
    <citation type="submission" date="2019-09" db="EMBL/GenBank/DDBJ databases">
        <title>Draft genome information of white flower Hibiscus syriacus.</title>
        <authorList>
            <person name="Kim Y.-M."/>
        </authorList>
    </citation>
    <scope>NUCLEOTIDE SEQUENCE [LARGE SCALE GENOMIC DNA]</scope>
    <source>
        <strain evidence="13">YM2019G1</strain>
    </source>
</reference>
<keyword evidence="5 12" id="KW-0812">Transmembrane</keyword>
<evidence type="ECO:0000256" key="1">
    <source>
        <dbReference type="ARBA" id="ARBA00000900"/>
    </source>
</evidence>
<evidence type="ECO:0000256" key="6">
    <source>
        <dbReference type="ARBA" id="ARBA00022723"/>
    </source>
</evidence>
<evidence type="ECO:0000313" key="13">
    <source>
        <dbReference type="EMBL" id="KAE8732061.1"/>
    </source>
</evidence>
<evidence type="ECO:0000256" key="8">
    <source>
        <dbReference type="ARBA" id="ARBA00022786"/>
    </source>
</evidence>
<evidence type="ECO:0000256" key="12">
    <source>
        <dbReference type="SAM" id="Phobius"/>
    </source>
</evidence>
<evidence type="ECO:0000256" key="3">
    <source>
        <dbReference type="ARBA" id="ARBA00012483"/>
    </source>
</evidence>
<dbReference type="EC" id="2.3.2.27" evidence="3"/>
<feature type="transmembrane region" description="Helical" evidence="12">
    <location>
        <begin position="108"/>
        <end position="125"/>
    </location>
</feature>
<comment type="catalytic activity">
    <reaction evidence="1">
        <text>S-ubiquitinyl-[E2 ubiquitin-conjugating enzyme]-L-cysteine + [acceptor protein]-L-lysine = [E2 ubiquitin-conjugating enzyme]-L-cysteine + N(6)-ubiquitinyl-[acceptor protein]-L-lysine.</text>
        <dbReference type="EC" id="2.3.2.27"/>
    </reaction>
</comment>
<organism evidence="13 14">
    <name type="scientific">Hibiscus syriacus</name>
    <name type="common">Rose of Sharon</name>
    <dbReference type="NCBI Taxonomy" id="106335"/>
    <lineage>
        <taxon>Eukaryota</taxon>
        <taxon>Viridiplantae</taxon>
        <taxon>Streptophyta</taxon>
        <taxon>Embryophyta</taxon>
        <taxon>Tracheophyta</taxon>
        <taxon>Spermatophyta</taxon>
        <taxon>Magnoliopsida</taxon>
        <taxon>eudicotyledons</taxon>
        <taxon>Gunneridae</taxon>
        <taxon>Pentapetalae</taxon>
        <taxon>rosids</taxon>
        <taxon>malvids</taxon>
        <taxon>Malvales</taxon>
        <taxon>Malvaceae</taxon>
        <taxon>Malvoideae</taxon>
        <taxon>Hibiscus</taxon>
    </lineage>
</organism>
<evidence type="ECO:0000256" key="11">
    <source>
        <dbReference type="ARBA" id="ARBA00023136"/>
    </source>
</evidence>